<dbReference type="AlphaFoldDB" id="A0A454CZ12"/>
<sequence length="79" mass="9189">MKTIELPTKGLSYVTFTLLLALYFALVVNIPIYKELVHILTSLDQVKIGFIITIPIFFFAALNFLFNLFSWPWISKPFF</sequence>
<protein>
    <submittedName>
        <fullName evidence="2">Putative membrane protein</fullName>
    </submittedName>
</protein>
<feature type="transmembrane region" description="Helical" evidence="1">
    <location>
        <begin position="48"/>
        <end position="69"/>
    </location>
</feature>
<accession>A0A454CZ12</accession>
<name>A0A454CZ12_VIBHA</name>
<proteinExistence type="predicted"/>
<comment type="caution">
    <text evidence="2">The sequence shown here is derived from an EMBL/GenBank/DDBJ whole genome shotgun (WGS) entry which is preliminary data.</text>
</comment>
<gene>
    <name evidence="2" type="ORF">VCHENC02_2750</name>
</gene>
<evidence type="ECO:0000313" key="3">
    <source>
        <dbReference type="Proteomes" id="UP000008367"/>
    </source>
</evidence>
<dbReference type="Proteomes" id="UP000008367">
    <property type="component" value="Unassembled WGS sequence"/>
</dbReference>
<keyword evidence="1" id="KW-1133">Transmembrane helix</keyword>
<keyword evidence="1" id="KW-0812">Transmembrane</keyword>
<feature type="transmembrane region" description="Helical" evidence="1">
    <location>
        <begin position="12"/>
        <end position="33"/>
    </location>
</feature>
<organism evidence="2 3">
    <name type="scientific">Vibrio harveyi</name>
    <name type="common">Beneckea harveyi</name>
    <dbReference type="NCBI Taxonomy" id="669"/>
    <lineage>
        <taxon>Bacteria</taxon>
        <taxon>Pseudomonadati</taxon>
        <taxon>Pseudomonadota</taxon>
        <taxon>Gammaproteobacteria</taxon>
        <taxon>Vibrionales</taxon>
        <taxon>Vibrionaceae</taxon>
        <taxon>Vibrio</taxon>
    </lineage>
</organism>
<evidence type="ECO:0000313" key="2">
    <source>
        <dbReference type="EMBL" id="EKM31629.1"/>
    </source>
</evidence>
<feature type="non-terminal residue" evidence="2">
    <location>
        <position position="79"/>
    </location>
</feature>
<evidence type="ECO:0000256" key="1">
    <source>
        <dbReference type="SAM" id="Phobius"/>
    </source>
</evidence>
<dbReference type="EMBL" id="AJSR01001104">
    <property type="protein sequence ID" value="EKM31629.1"/>
    <property type="molecule type" value="Genomic_DNA"/>
</dbReference>
<keyword evidence="1" id="KW-0472">Membrane</keyword>
<reference evidence="2 3" key="1">
    <citation type="submission" date="2012-10" db="EMBL/GenBank/DDBJ databases">
        <title>Genome sequence of Vibrio Cholerae HENC-02.</title>
        <authorList>
            <person name="Eppinger M."/>
            <person name="Hasan N.A."/>
            <person name="Sengamalay N."/>
            <person name="Hine E."/>
            <person name="Su Q."/>
            <person name="Daugherty S.C."/>
            <person name="Young S."/>
            <person name="Sadzewicz L."/>
            <person name="Tallon L."/>
            <person name="Cebula T.A."/>
            <person name="Ravel J."/>
            <person name="Colwell R.R."/>
        </authorList>
    </citation>
    <scope>NUCLEOTIDE SEQUENCE [LARGE SCALE GENOMIC DNA]</scope>
    <source>
        <strain evidence="2 3">HENC-02</strain>
    </source>
</reference>